<gene>
    <name evidence="1" type="ORF">CAMGR0001_1184</name>
</gene>
<protein>
    <submittedName>
        <fullName evidence="1">Uncharacterized protein</fullName>
    </submittedName>
</protein>
<dbReference type="AlphaFoldDB" id="C8PIY5"/>
<proteinExistence type="predicted"/>
<reference evidence="1 2" key="1">
    <citation type="submission" date="2009-07" db="EMBL/GenBank/DDBJ databases">
        <authorList>
            <person name="Madupu R."/>
            <person name="Sebastian Y."/>
            <person name="Durkin A.S."/>
            <person name="Torralba M."/>
            <person name="Methe B."/>
            <person name="Sutton G.G."/>
            <person name="Strausberg R.L."/>
            <person name="Nelson K.E."/>
        </authorList>
    </citation>
    <scope>NUCLEOTIDE SEQUENCE [LARGE SCALE GENOMIC DNA]</scope>
    <source>
        <strain evidence="1 2">RM3268</strain>
    </source>
</reference>
<dbReference type="EMBL" id="ACYG01000027">
    <property type="protein sequence ID" value="EEV16890.1"/>
    <property type="molecule type" value="Genomic_DNA"/>
</dbReference>
<evidence type="ECO:0000313" key="2">
    <source>
        <dbReference type="Proteomes" id="UP000005709"/>
    </source>
</evidence>
<keyword evidence="2" id="KW-1185">Reference proteome</keyword>
<name>C8PIY5_9BACT</name>
<comment type="caution">
    <text evidence="1">The sequence shown here is derived from an EMBL/GenBank/DDBJ whole genome shotgun (WGS) entry which is preliminary data.</text>
</comment>
<dbReference type="Proteomes" id="UP000005709">
    <property type="component" value="Unassembled WGS sequence"/>
</dbReference>
<organism evidence="1 2">
    <name type="scientific">Campylobacter gracilis RM3268</name>
    <dbReference type="NCBI Taxonomy" id="553220"/>
    <lineage>
        <taxon>Bacteria</taxon>
        <taxon>Pseudomonadati</taxon>
        <taxon>Campylobacterota</taxon>
        <taxon>Epsilonproteobacteria</taxon>
        <taxon>Campylobacterales</taxon>
        <taxon>Campylobacteraceae</taxon>
        <taxon>Campylobacter</taxon>
    </lineage>
</organism>
<accession>C8PIY5</accession>
<sequence>MRDFGAAVKFYHGLEFCMAPLAELRHWNFIAIRNFATA</sequence>
<evidence type="ECO:0000313" key="1">
    <source>
        <dbReference type="EMBL" id="EEV16890.1"/>
    </source>
</evidence>